<sequence>MWPLDKLIGINNDYEAAENYPGFFLIGTYEIGEACAIEKATGAIYTLPFIGNVQEDAVFVGKSVDEQLVYLKEAW</sequence>
<dbReference type="EMBL" id="JADWYK010000004">
    <property type="protein sequence ID" value="MBG8553480.1"/>
    <property type="molecule type" value="Genomic_DNA"/>
</dbReference>
<name>A0ABS0L037_9BACT</name>
<organism evidence="1 2">
    <name type="scientific">Hymenobacter guriensis</name>
    <dbReference type="NCBI Taxonomy" id="2793065"/>
    <lineage>
        <taxon>Bacteria</taxon>
        <taxon>Pseudomonadati</taxon>
        <taxon>Bacteroidota</taxon>
        <taxon>Cytophagia</taxon>
        <taxon>Cytophagales</taxon>
        <taxon>Hymenobacteraceae</taxon>
        <taxon>Hymenobacter</taxon>
    </lineage>
</organism>
<dbReference type="RefSeq" id="WP_196954510.1">
    <property type="nucleotide sequence ID" value="NZ_JADWYK010000004.1"/>
</dbReference>
<reference evidence="1 2" key="1">
    <citation type="submission" date="2020-11" db="EMBL/GenBank/DDBJ databases">
        <title>Hymenobacter sp.</title>
        <authorList>
            <person name="Kim M.K."/>
        </authorList>
    </citation>
    <scope>NUCLEOTIDE SEQUENCE [LARGE SCALE GENOMIC DNA]</scope>
    <source>
        <strain evidence="1 2">BT594</strain>
    </source>
</reference>
<protein>
    <submittedName>
        <fullName evidence="1">Uncharacterized protein</fullName>
    </submittedName>
</protein>
<dbReference type="Gene3D" id="3.40.1580.10">
    <property type="entry name" value="SMI1/KNR4-like"/>
    <property type="match status" value="1"/>
</dbReference>
<evidence type="ECO:0000313" key="2">
    <source>
        <dbReference type="Proteomes" id="UP000601099"/>
    </source>
</evidence>
<gene>
    <name evidence="1" type="ORF">I5L79_07980</name>
</gene>
<comment type="caution">
    <text evidence="1">The sequence shown here is derived from an EMBL/GenBank/DDBJ whole genome shotgun (WGS) entry which is preliminary data.</text>
</comment>
<dbReference type="InterPro" id="IPR037883">
    <property type="entry name" value="Knr4/Smi1-like_sf"/>
</dbReference>
<accession>A0ABS0L037</accession>
<keyword evidence="2" id="KW-1185">Reference proteome</keyword>
<proteinExistence type="predicted"/>
<dbReference type="Proteomes" id="UP000601099">
    <property type="component" value="Unassembled WGS sequence"/>
</dbReference>
<evidence type="ECO:0000313" key="1">
    <source>
        <dbReference type="EMBL" id="MBG8553480.1"/>
    </source>
</evidence>